<evidence type="ECO:0000256" key="10">
    <source>
        <dbReference type="ARBA" id="ARBA00051515"/>
    </source>
</evidence>
<dbReference type="CDD" id="cd01286">
    <property type="entry name" value="deoxycytidylate_deaminase"/>
    <property type="match status" value="1"/>
</dbReference>
<dbReference type="GO" id="GO:0005737">
    <property type="term" value="C:cytoplasm"/>
    <property type="evidence" value="ECO:0007669"/>
    <property type="project" value="TreeGrafter"/>
</dbReference>
<evidence type="ECO:0000256" key="9">
    <source>
        <dbReference type="ARBA" id="ARBA00050096"/>
    </source>
</evidence>
<dbReference type="EC" id="3.5.4.12" evidence="7"/>
<comment type="catalytic activity">
    <reaction evidence="9">
        <text>5-hydroxymethyl-dCMP + H2O + H(+) = 5-hydroxymethyl-dUMP + NH4(+)</text>
        <dbReference type="Rhea" id="RHEA:77175"/>
        <dbReference type="ChEBI" id="CHEBI:15377"/>
        <dbReference type="ChEBI" id="CHEBI:15378"/>
        <dbReference type="ChEBI" id="CHEBI:28938"/>
        <dbReference type="ChEBI" id="CHEBI:57962"/>
        <dbReference type="ChEBI" id="CHEBI:90409"/>
    </reaction>
    <physiologicalReaction direction="left-to-right" evidence="9">
        <dbReference type="Rhea" id="RHEA:77176"/>
    </physiologicalReaction>
</comment>
<evidence type="ECO:0000256" key="1">
    <source>
        <dbReference type="ARBA" id="ARBA00001947"/>
    </source>
</evidence>
<dbReference type="GO" id="GO:0046872">
    <property type="term" value="F:metal ion binding"/>
    <property type="evidence" value="ECO:0007669"/>
    <property type="project" value="UniProtKB-KW"/>
</dbReference>
<evidence type="ECO:0000256" key="6">
    <source>
        <dbReference type="ARBA" id="ARBA00022833"/>
    </source>
</evidence>
<sequence>MRWEQGIFLTHLINQTYRVTKCLHLLPFCVFLCNNTTRDREDYLEKEYFMTLAKVAAQRSKDPNTQVGACIVNQEKKIVGIGYNSMPNGCDGQLTWTGSEDGFDWPDTKYPYVCHAELNAIMNKNSADVKGCTIYVTLLPCNECAKLTIQAGISKVIYLSDKYNDTAVMAASRRLLDTAHIPYELKLNFDSINPSGMRNNAAAERDEEAEED</sequence>
<evidence type="ECO:0000256" key="7">
    <source>
        <dbReference type="ARBA" id="ARBA00038938"/>
    </source>
</evidence>
<reference evidence="14" key="1">
    <citation type="submission" date="2025-08" db="UniProtKB">
        <authorList>
            <consortium name="Ensembl"/>
        </authorList>
    </citation>
    <scope>IDENTIFICATION</scope>
</reference>
<dbReference type="Proteomes" id="UP000472265">
    <property type="component" value="Unassembled WGS sequence"/>
</dbReference>
<evidence type="ECO:0000313" key="14">
    <source>
        <dbReference type="Ensembl" id="ENSSAUP00010047964.1"/>
    </source>
</evidence>
<dbReference type="PANTHER" id="PTHR11086">
    <property type="entry name" value="DEOXYCYTIDYLATE DEAMINASE-RELATED"/>
    <property type="match status" value="1"/>
</dbReference>
<evidence type="ECO:0000256" key="11">
    <source>
        <dbReference type="ARBA" id="ARBA00059334"/>
    </source>
</evidence>
<keyword evidence="6" id="KW-0862">Zinc</keyword>
<dbReference type="InterPro" id="IPR016193">
    <property type="entry name" value="Cytidine_deaminase-like"/>
</dbReference>
<keyword evidence="5" id="KW-0378">Hydrolase</keyword>
<dbReference type="Gene3D" id="3.40.140.10">
    <property type="entry name" value="Cytidine Deaminase, domain 2"/>
    <property type="match status" value="1"/>
</dbReference>
<feature type="domain" description="CMP/dCMP-type deaminase" evidence="13">
    <location>
        <begin position="44"/>
        <end position="183"/>
    </location>
</feature>
<dbReference type="Ensembl" id="ENSSAUT00010050431.1">
    <property type="protein sequence ID" value="ENSSAUP00010047964.1"/>
    <property type="gene ID" value="ENSSAUG00010019957.1"/>
</dbReference>
<dbReference type="Pfam" id="PF00383">
    <property type="entry name" value="dCMP_cyt_deam_1"/>
    <property type="match status" value="1"/>
</dbReference>
<keyword evidence="3" id="KW-0479">Metal-binding</keyword>
<comment type="function">
    <text evidence="11">Catalyzes the deamination of dCMP to dUMP, providing the nucleoside monophosphate substrate for the thymidylate synthase/TYMS. Also, part of a nucleotide salvage pathway that eliminates epigenetically modified 5-hydroxymethyl-dCMP (hmdCMP) in a two-step process entailing deamination to cytotoxic 5-hydroxymethyl-dUMP (hmdUMP), followed by its hydrolysis into 5-hydroxymethyluracil (hmU) and 2-deoxy-D-ribose 5-phosphate (deoxyribosephosphate). Catalyzes the first step in that pathway, the deamination of 5-hydroxymethyl-dCMP (hmdCMP).</text>
</comment>
<evidence type="ECO:0000256" key="4">
    <source>
        <dbReference type="ARBA" id="ARBA00022727"/>
    </source>
</evidence>
<evidence type="ECO:0000259" key="13">
    <source>
        <dbReference type="PROSITE" id="PS51747"/>
    </source>
</evidence>
<comment type="catalytic activity">
    <reaction evidence="10">
        <text>dCMP + H2O + H(+) = dUMP + NH4(+)</text>
        <dbReference type="Rhea" id="RHEA:22924"/>
        <dbReference type="ChEBI" id="CHEBI:15377"/>
        <dbReference type="ChEBI" id="CHEBI:15378"/>
        <dbReference type="ChEBI" id="CHEBI:28938"/>
        <dbReference type="ChEBI" id="CHEBI:57566"/>
        <dbReference type="ChEBI" id="CHEBI:246422"/>
        <dbReference type="EC" id="3.5.4.12"/>
    </reaction>
    <physiologicalReaction direction="left-to-right" evidence="10">
        <dbReference type="Rhea" id="RHEA:22925"/>
    </physiologicalReaction>
</comment>
<evidence type="ECO:0000313" key="15">
    <source>
        <dbReference type="Proteomes" id="UP000472265"/>
    </source>
</evidence>
<dbReference type="AlphaFoldDB" id="A0A671XA58"/>
<dbReference type="GO" id="GO:0004132">
    <property type="term" value="F:dCMP deaminase activity"/>
    <property type="evidence" value="ECO:0007669"/>
    <property type="project" value="UniProtKB-EC"/>
</dbReference>
<comment type="similarity">
    <text evidence="2">Belongs to the cytidine and deoxycytidylate deaminase family.</text>
</comment>
<dbReference type="SUPFAM" id="SSF53927">
    <property type="entry name" value="Cytidine deaminase-like"/>
    <property type="match status" value="1"/>
</dbReference>
<name>A0A671XA58_SPAAU</name>
<keyword evidence="15" id="KW-1185">Reference proteome</keyword>
<dbReference type="GO" id="GO:0009165">
    <property type="term" value="P:nucleotide biosynthetic process"/>
    <property type="evidence" value="ECO:0007669"/>
    <property type="project" value="UniProtKB-KW"/>
</dbReference>
<evidence type="ECO:0000256" key="8">
    <source>
        <dbReference type="ARBA" id="ARBA00041763"/>
    </source>
</evidence>
<accession>A0A671XA58</accession>
<dbReference type="InterPro" id="IPR035105">
    <property type="entry name" value="Deoxycytidylate_deaminase_dom"/>
</dbReference>
<keyword evidence="4" id="KW-0545">Nucleotide biosynthesis</keyword>
<organism evidence="14 15">
    <name type="scientific">Sparus aurata</name>
    <name type="common">Gilthead sea bream</name>
    <dbReference type="NCBI Taxonomy" id="8175"/>
    <lineage>
        <taxon>Eukaryota</taxon>
        <taxon>Metazoa</taxon>
        <taxon>Chordata</taxon>
        <taxon>Craniata</taxon>
        <taxon>Vertebrata</taxon>
        <taxon>Euteleostomi</taxon>
        <taxon>Actinopterygii</taxon>
        <taxon>Neopterygii</taxon>
        <taxon>Teleostei</taxon>
        <taxon>Neoteleostei</taxon>
        <taxon>Acanthomorphata</taxon>
        <taxon>Eupercaria</taxon>
        <taxon>Spariformes</taxon>
        <taxon>Sparidae</taxon>
        <taxon>Sparus</taxon>
    </lineage>
</organism>
<dbReference type="PROSITE" id="PS51747">
    <property type="entry name" value="CYT_DCMP_DEAMINASES_2"/>
    <property type="match status" value="1"/>
</dbReference>
<dbReference type="PANTHER" id="PTHR11086:SF18">
    <property type="entry name" value="DEOXYCYTIDYLATE DEAMINASE"/>
    <property type="match status" value="1"/>
</dbReference>
<reference evidence="14" key="2">
    <citation type="submission" date="2025-09" db="UniProtKB">
        <authorList>
            <consortium name="Ensembl"/>
        </authorList>
    </citation>
    <scope>IDENTIFICATION</scope>
</reference>
<protein>
    <recommendedName>
        <fullName evidence="12">Deoxycytidylate deaminase</fullName>
        <ecNumber evidence="7">3.5.4.12</ecNumber>
    </recommendedName>
    <alternativeName>
        <fullName evidence="8">dCMP deaminase</fullName>
    </alternativeName>
</protein>
<proteinExistence type="inferred from homology"/>
<dbReference type="InParanoid" id="A0A671XA58"/>
<evidence type="ECO:0000256" key="12">
    <source>
        <dbReference type="ARBA" id="ARBA00071582"/>
    </source>
</evidence>
<dbReference type="InterPro" id="IPR015517">
    <property type="entry name" value="dCMP_deaminase-rel"/>
</dbReference>
<dbReference type="FunFam" id="3.40.140.10:FF:000021">
    <property type="entry name" value="Deoxycytidylate deaminase"/>
    <property type="match status" value="1"/>
</dbReference>
<evidence type="ECO:0000256" key="5">
    <source>
        <dbReference type="ARBA" id="ARBA00022801"/>
    </source>
</evidence>
<evidence type="ECO:0000256" key="2">
    <source>
        <dbReference type="ARBA" id="ARBA00006576"/>
    </source>
</evidence>
<dbReference type="GeneTree" id="ENSGT00940000153676"/>
<evidence type="ECO:0000256" key="3">
    <source>
        <dbReference type="ARBA" id="ARBA00022723"/>
    </source>
</evidence>
<comment type="cofactor">
    <cofactor evidence="1">
        <name>Zn(2+)</name>
        <dbReference type="ChEBI" id="CHEBI:29105"/>
    </cofactor>
</comment>
<dbReference type="InterPro" id="IPR002125">
    <property type="entry name" value="CMP_dCMP_dom"/>
</dbReference>